<dbReference type="Proteomes" id="UP001163835">
    <property type="component" value="Unassembled WGS sequence"/>
</dbReference>
<reference evidence="1" key="1">
    <citation type="submission" date="2022-09" db="EMBL/GenBank/DDBJ databases">
        <title>A Global Phylogenomic Analysis of the Shiitake Genus Lentinula.</title>
        <authorList>
            <consortium name="DOE Joint Genome Institute"/>
            <person name="Sierra-Patev S."/>
            <person name="Min B."/>
            <person name="Naranjo-Ortiz M."/>
            <person name="Looney B."/>
            <person name="Konkel Z."/>
            <person name="Slot J.C."/>
            <person name="Sakamoto Y."/>
            <person name="Steenwyk J.L."/>
            <person name="Rokas A."/>
            <person name="Carro J."/>
            <person name="Camarero S."/>
            <person name="Ferreira P."/>
            <person name="Molpeceres G."/>
            <person name="Ruiz-Duenas F.J."/>
            <person name="Serrano A."/>
            <person name="Henrissat B."/>
            <person name="Drula E."/>
            <person name="Hughes K.W."/>
            <person name="Mata J.L."/>
            <person name="Ishikawa N.K."/>
            <person name="Vargas-Isla R."/>
            <person name="Ushijima S."/>
            <person name="Smith C.A."/>
            <person name="Ahrendt S."/>
            <person name="Andreopoulos W."/>
            <person name="He G."/>
            <person name="Labutti K."/>
            <person name="Lipzen A."/>
            <person name="Ng V."/>
            <person name="Riley R."/>
            <person name="Sandor L."/>
            <person name="Barry K."/>
            <person name="Martinez A.T."/>
            <person name="Xiao Y."/>
            <person name="Gibbons J.G."/>
            <person name="Terashima K."/>
            <person name="Grigoriev I.V."/>
            <person name="Hibbett D.S."/>
        </authorList>
    </citation>
    <scope>NUCLEOTIDE SEQUENCE</scope>
    <source>
        <strain evidence="1">TMI1499</strain>
    </source>
</reference>
<proteinExistence type="predicted"/>
<organism evidence="1 2">
    <name type="scientific">Lentinula aff. lateritia</name>
    <dbReference type="NCBI Taxonomy" id="2804960"/>
    <lineage>
        <taxon>Eukaryota</taxon>
        <taxon>Fungi</taxon>
        <taxon>Dikarya</taxon>
        <taxon>Basidiomycota</taxon>
        <taxon>Agaricomycotina</taxon>
        <taxon>Agaricomycetes</taxon>
        <taxon>Agaricomycetidae</taxon>
        <taxon>Agaricales</taxon>
        <taxon>Marasmiineae</taxon>
        <taxon>Omphalotaceae</taxon>
        <taxon>Lentinula</taxon>
    </lineage>
</organism>
<keyword evidence="2" id="KW-1185">Reference proteome</keyword>
<evidence type="ECO:0000313" key="2">
    <source>
        <dbReference type="Proteomes" id="UP001163835"/>
    </source>
</evidence>
<dbReference type="EMBL" id="MU794972">
    <property type="protein sequence ID" value="KAJ3814267.1"/>
    <property type="molecule type" value="Genomic_DNA"/>
</dbReference>
<name>A0ACC1UBY6_9AGAR</name>
<gene>
    <name evidence="1" type="ORF">F5876DRAFT_86548</name>
</gene>
<evidence type="ECO:0000313" key="1">
    <source>
        <dbReference type="EMBL" id="KAJ3814267.1"/>
    </source>
</evidence>
<accession>A0ACC1UBY6</accession>
<sequence>MANHHVNTESSEWRLPWLNFLDKTNTSVTALTAGFILYTQSSGVAYFASGAVACMIAVKIVKKMIRQERPVMQRPGKKRKKTYGMPSTHSTTITYYATYILLSSLYLPIHHTLPQHWTTRIVPPLIVLPWAALIALSRIWLGHHTLAQVSVGCSFGFGFAWLWFYLWTEALNKYGVEAEQIWQAYYLDHWKTITPHAVSHHASPYSIMDHDDPISTFFPAEESVDLYAVLSVSKDSKLEEIKKSYRRLALKYHPDKHATASESAKSEVSLKFQQVGFAYAVLSDEKRRRQYDLTGKTDEGFDLAPGEDGWEAYFEQMFDRVTRGKLDEMKKEYQHSSEEVADLKAAFTETKGSIGDIMTFIPHSAHEDEARFIIILSDLISKGELASLPKWESSIKDEKAKLVRQKQSEKEAKEAEKLAKELGIWDEFYGSGKTGKRKGKGKGKGKDDQEEEGEEDVSALQALILRKKQKNTDSFFDSLAIKYAEPAVKTKGKGKKRAKPMEDEGLQESPKKRSKKAAPLPPDIDDAEFEKLQQKLFGDKAKDSSQSGGKKGKGRKAK</sequence>
<comment type="caution">
    <text evidence="1">The sequence shown here is derived from an EMBL/GenBank/DDBJ whole genome shotgun (WGS) entry which is preliminary data.</text>
</comment>
<protein>
    <submittedName>
        <fullName evidence="1">DnaJ domain-containing protein</fullName>
    </submittedName>
</protein>